<protein>
    <submittedName>
        <fullName evidence="2">Prolyl oligopeptidase family serine peptidase</fullName>
    </submittedName>
</protein>
<dbReference type="SUPFAM" id="SSF53474">
    <property type="entry name" value="alpha/beta-Hydrolases"/>
    <property type="match status" value="1"/>
</dbReference>
<dbReference type="EMBL" id="JAOVZW010000024">
    <property type="protein sequence ID" value="MCX8525898.1"/>
    <property type="molecule type" value="Genomic_DNA"/>
</dbReference>
<name>A0ABT3XW53_9FLAO</name>
<dbReference type="Proteomes" id="UP001073122">
    <property type="component" value="Unassembled WGS sequence"/>
</dbReference>
<dbReference type="InterPro" id="IPR050278">
    <property type="entry name" value="Serine_Prot_S9B/DPPIV"/>
</dbReference>
<organism evidence="2 3">
    <name type="scientific">Chryseobacterium formosus</name>
    <dbReference type="NCBI Taxonomy" id="1537363"/>
    <lineage>
        <taxon>Bacteria</taxon>
        <taxon>Pseudomonadati</taxon>
        <taxon>Bacteroidota</taxon>
        <taxon>Flavobacteriia</taxon>
        <taxon>Flavobacteriales</taxon>
        <taxon>Weeksellaceae</taxon>
        <taxon>Chryseobacterium group</taxon>
        <taxon>Chryseobacterium</taxon>
    </lineage>
</organism>
<keyword evidence="3" id="KW-1185">Reference proteome</keyword>
<proteinExistence type="predicted"/>
<sequence>MFDRTYPENPVDTIVKKPFVSFLGSHIIIASGSDAAQLINLKSKQRKSFENVRSTAVLSKKRQYLIEDGNKMVRVYSEEGKLLSTVMGTSQWVTGTDGRCYILRTEREKEEVIRWDGQKLKTLYQSDDKIKKINLLPSERFVMMTEKKHQKPEGLTITLLRTEDSEIFKNASVISDKKDRFLITEIGNTETFLIDFQQNNKPVQEDMVEVWYAGDKTLRDRGKDTKIHDFWLWNLNKGVADKISDKRFSEYIAMLDDRFLWAYHTDEAFSYTGDREFDFFLYDTQNQTAEKVFERTRGLIASVDGRFTLAYTKIGKKWILYDLKYKKKMVMPFGSKYSNPIFTAENTVLFESETDIAKYSLKTGQWELLNWGKGNTVVFHNFIPKTVHELTGVTADIRQWESSEPLFLKISRDQNNDSGYFVYENNRIKEIIPFTANKVKYFTYSNHSRNFFSMEENFKMAGDLFERRIAESEKKNIYRSNPGDKTVLEMKQEIIRFKNSFGRELKGILYYPARFDASKKYPVVVHIYGVLHTHADKFLQLEWGDNGFSKRLLLENGYFVFQPDTVVDERGPGVSALDDVHSGLDALMENINIDSTRMGLIGHSFGGYKANYIAAHSKRFKAFVSGAAVGELVNFYFSFSDLFKIADYARFETGQFAFNVPYADNKELYFKNNPINYVENVTTPLLIWSGKKDANTKTAMTMNWYMALVRNKKKAVALLYQNQKHNFTKNSPEIIDLNNKVMEWWDYFLKEKKDIPWIDREMIGNELNLPLK</sequence>
<dbReference type="Pfam" id="PF00326">
    <property type="entry name" value="Peptidase_S9"/>
    <property type="match status" value="1"/>
</dbReference>
<dbReference type="InterPro" id="IPR029058">
    <property type="entry name" value="AB_hydrolase_fold"/>
</dbReference>
<evidence type="ECO:0000313" key="3">
    <source>
        <dbReference type="Proteomes" id="UP001073122"/>
    </source>
</evidence>
<gene>
    <name evidence="2" type="ORF">OF897_18445</name>
</gene>
<reference evidence="2" key="1">
    <citation type="submission" date="2022-10" db="EMBL/GenBank/DDBJ databases">
        <title>Chryseobacterium sp. nov., a novel bacterial species.</title>
        <authorList>
            <person name="Cao Y."/>
        </authorList>
    </citation>
    <scope>NUCLEOTIDE SEQUENCE</scope>
    <source>
        <strain evidence="2">CCTCC AB2015118</strain>
    </source>
</reference>
<dbReference type="InterPro" id="IPR001375">
    <property type="entry name" value="Peptidase_S9_cat"/>
</dbReference>
<dbReference type="Gene3D" id="3.40.50.1820">
    <property type="entry name" value="alpha/beta hydrolase"/>
    <property type="match status" value="1"/>
</dbReference>
<evidence type="ECO:0000313" key="2">
    <source>
        <dbReference type="EMBL" id="MCX8525898.1"/>
    </source>
</evidence>
<dbReference type="PANTHER" id="PTHR11731">
    <property type="entry name" value="PROTEASE FAMILY S9B,C DIPEPTIDYL-PEPTIDASE IV-RELATED"/>
    <property type="match status" value="1"/>
</dbReference>
<dbReference type="PANTHER" id="PTHR11731:SF193">
    <property type="entry name" value="DIPEPTIDYL PEPTIDASE 9"/>
    <property type="match status" value="1"/>
</dbReference>
<feature type="domain" description="Peptidase S9 prolyl oligopeptidase catalytic" evidence="1">
    <location>
        <begin position="573"/>
        <end position="750"/>
    </location>
</feature>
<dbReference type="RefSeq" id="WP_267267141.1">
    <property type="nucleotide sequence ID" value="NZ_JAOVZW010000024.1"/>
</dbReference>
<accession>A0ABT3XW53</accession>
<dbReference type="SUPFAM" id="SSF69304">
    <property type="entry name" value="Tricorn protease N-terminal domain"/>
    <property type="match status" value="1"/>
</dbReference>
<comment type="caution">
    <text evidence="2">The sequence shown here is derived from an EMBL/GenBank/DDBJ whole genome shotgun (WGS) entry which is preliminary data.</text>
</comment>
<evidence type="ECO:0000259" key="1">
    <source>
        <dbReference type="Pfam" id="PF00326"/>
    </source>
</evidence>